<feature type="domain" description="B12-binding" evidence="8">
    <location>
        <begin position="12"/>
        <end position="141"/>
    </location>
</feature>
<evidence type="ECO:0000313" key="11">
    <source>
        <dbReference type="Proteomes" id="UP000184212"/>
    </source>
</evidence>
<dbReference type="PANTHER" id="PTHR43409">
    <property type="entry name" value="ANAEROBIC MAGNESIUM-PROTOPORPHYRIN IX MONOMETHYL ESTER CYCLASE-RELATED"/>
    <property type="match status" value="1"/>
</dbReference>
<dbReference type="InterPro" id="IPR006158">
    <property type="entry name" value="Cobalamin-bd"/>
</dbReference>
<dbReference type="GO" id="GO:0046872">
    <property type="term" value="F:metal ion binding"/>
    <property type="evidence" value="ECO:0007669"/>
    <property type="project" value="UniProtKB-KW"/>
</dbReference>
<keyword evidence="6" id="KW-0408">Iron</keyword>
<evidence type="ECO:0000256" key="3">
    <source>
        <dbReference type="ARBA" id="ARBA00022679"/>
    </source>
</evidence>
<dbReference type="Proteomes" id="UP000184212">
    <property type="component" value="Unassembled WGS sequence"/>
</dbReference>
<dbReference type="GO" id="GO:0031419">
    <property type="term" value="F:cobalamin binding"/>
    <property type="evidence" value="ECO:0007669"/>
    <property type="project" value="InterPro"/>
</dbReference>
<keyword evidence="7" id="KW-0411">Iron-sulfur</keyword>
<dbReference type="Pfam" id="PF02310">
    <property type="entry name" value="B12-binding"/>
    <property type="match status" value="1"/>
</dbReference>
<dbReference type="STRING" id="947013.SAMN04488109_2427"/>
<evidence type="ECO:0000259" key="8">
    <source>
        <dbReference type="PROSITE" id="PS51332"/>
    </source>
</evidence>
<dbReference type="AlphaFoldDB" id="A0A1M5NMV8"/>
<evidence type="ECO:0000256" key="7">
    <source>
        <dbReference type="ARBA" id="ARBA00023014"/>
    </source>
</evidence>
<dbReference type="SMART" id="SM00729">
    <property type="entry name" value="Elp3"/>
    <property type="match status" value="1"/>
</dbReference>
<dbReference type="Pfam" id="PF04055">
    <property type="entry name" value="Radical_SAM"/>
    <property type="match status" value="1"/>
</dbReference>
<evidence type="ECO:0000256" key="5">
    <source>
        <dbReference type="ARBA" id="ARBA00022723"/>
    </source>
</evidence>
<dbReference type="InterPro" id="IPR034466">
    <property type="entry name" value="Methyltransferase_Class_B"/>
</dbReference>
<dbReference type="SFLD" id="SFLDG01123">
    <property type="entry name" value="methyltransferase_(Class_B)"/>
    <property type="match status" value="1"/>
</dbReference>
<evidence type="ECO:0000256" key="2">
    <source>
        <dbReference type="ARBA" id="ARBA00022603"/>
    </source>
</evidence>
<proteinExistence type="predicted"/>
<dbReference type="PROSITE" id="PS51332">
    <property type="entry name" value="B12_BINDING"/>
    <property type="match status" value="1"/>
</dbReference>
<keyword evidence="2" id="KW-0489">Methyltransferase</keyword>
<dbReference type="RefSeq" id="WP_073133983.1">
    <property type="nucleotide sequence ID" value="NZ_FQWQ01000001.1"/>
</dbReference>
<evidence type="ECO:0000256" key="6">
    <source>
        <dbReference type="ARBA" id="ARBA00023004"/>
    </source>
</evidence>
<keyword evidence="4" id="KW-0949">S-adenosyl-L-methionine</keyword>
<dbReference type="Gene3D" id="3.40.50.280">
    <property type="entry name" value="Cobalamin-binding domain"/>
    <property type="match status" value="1"/>
</dbReference>
<dbReference type="PROSITE" id="PS51918">
    <property type="entry name" value="RADICAL_SAM"/>
    <property type="match status" value="1"/>
</dbReference>
<dbReference type="InterPro" id="IPR007197">
    <property type="entry name" value="rSAM"/>
</dbReference>
<sequence length="475" mass="54989">MDVLLAHGYFLEDDVKEQRIMRPYPPLGILYIAAYLDKHAIKNEVYDTTFSSKKNFQDHLLHTSPPLLALYVNLMTKLNILEIVRFVKKNLPATRVILGGPEVKHSAENFLRAGADVIVIGEGEETTLELVTNLSQHAYRPGAFLNDIKGIAFLQDDLFVENPERDKIKDINELIPARHKIDLHLYLNAWKERHGTNAISVSTMRGCPYTCKWCSRAVYGLSYRRRSPEKVADELEALQRDYRPDSLWFVDDVFTISHKWLTAFRDELRKRNVTIPYECITRADRMNDEVVRLLKETGCFRVWIGAESGSQKVIDLMDRRVDVNQVRDMIRLTKNYGIETGTFIMLGYPGETEADIEETIHHLKESNPDHFTITVAYPIRGTELYQEVEADQTTSLDWTTSTDREIDFKRSYSRRYYDFAVRHVINEVQWAKGSQRALDVKNMLLKVKSVAAKLGMIWHRQRSLAKALHYSNSTE</sequence>
<evidence type="ECO:0000256" key="4">
    <source>
        <dbReference type="ARBA" id="ARBA00022691"/>
    </source>
</evidence>
<protein>
    <submittedName>
        <fullName evidence="10">Radical SAM superfamily enzyme YgiQ, UPF0313 family</fullName>
    </submittedName>
</protein>
<dbReference type="InterPro" id="IPR023404">
    <property type="entry name" value="rSAM_horseshoe"/>
</dbReference>
<keyword evidence="11" id="KW-1185">Reference proteome</keyword>
<dbReference type="OrthoDB" id="9801424at2"/>
<dbReference type="PANTHER" id="PTHR43409:SF7">
    <property type="entry name" value="BLL1977 PROTEIN"/>
    <property type="match status" value="1"/>
</dbReference>
<evidence type="ECO:0000259" key="9">
    <source>
        <dbReference type="PROSITE" id="PS51918"/>
    </source>
</evidence>
<dbReference type="GO" id="GO:0005829">
    <property type="term" value="C:cytosol"/>
    <property type="evidence" value="ECO:0007669"/>
    <property type="project" value="TreeGrafter"/>
</dbReference>
<keyword evidence="5" id="KW-0479">Metal-binding</keyword>
<dbReference type="SUPFAM" id="SSF102114">
    <property type="entry name" value="Radical SAM enzymes"/>
    <property type="match status" value="1"/>
</dbReference>
<comment type="cofactor">
    <cofactor evidence="1">
        <name>[4Fe-4S] cluster</name>
        <dbReference type="ChEBI" id="CHEBI:49883"/>
    </cofactor>
</comment>
<dbReference type="Gene3D" id="3.80.30.20">
    <property type="entry name" value="tm_1862 like domain"/>
    <property type="match status" value="1"/>
</dbReference>
<dbReference type="InterPro" id="IPR051198">
    <property type="entry name" value="BchE-like"/>
</dbReference>
<dbReference type="GO" id="GO:0003824">
    <property type="term" value="F:catalytic activity"/>
    <property type="evidence" value="ECO:0007669"/>
    <property type="project" value="InterPro"/>
</dbReference>
<organism evidence="10 11">
    <name type="scientific">Chryseolinea serpens</name>
    <dbReference type="NCBI Taxonomy" id="947013"/>
    <lineage>
        <taxon>Bacteria</taxon>
        <taxon>Pseudomonadati</taxon>
        <taxon>Bacteroidota</taxon>
        <taxon>Cytophagia</taxon>
        <taxon>Cytophagales</taxon>
        <taxon>Fulvivirgaceae</taxon>
        <taxon>Chryseolinea</taxon>
    </lineage>
</organism>
<dbReference type="GO" id="GO:0051539">
    <property type="term" value="F:4 iron, 4 sulfur cluster binding"/>
    <property type="evidence" value="ECO:0007669"/>
    <property type="project" value="UniProtKB-KW"/>
</dbReference>
<evidence type="ECO:0000256" key="1">
    <source>
        <dbReference type="ARBA" id="ARBA00001966"/>
    </source>
</evidence>
<accession>A0A1M5NMV8</accession>
<name>A0A1M5NMV8_9BACT</name>
<dbReference type="CDD" id="cd01335">
    <property type="entry name" value="Radical_SAM"/>
    <property type="match status" value="1"/>
</dbReference>
<dbReference type="SFLD" id="SFLDG01082">
    <property type="entry name" value="B12-binding_domain_containing"/>
    <property type="match status" value="1"/>
</dbReference>
<dbReference type="EMBL" id="FQWQ01000001">
    <property type="protein sequence ID" value="SHG90852.1"/>
    <property type="molecule type" value="Genomic_DNA"/>
</dbReference>
<gene>
    <name evidence="10" type="ORF">SAMN04488109_2427</name>
</gene>
<reference evidence="10 11" key="1">
    <citation type="submission" date="2016-11" db="EMBL/GenBank/DDBJ databases">
        <authorList>
            <person name="Jaros S."/>
            <person name="Januszkiewicz K."/>
            <person name="Wedrychowicz H."/>
        </authorList>
    </citation>
    <scope>NUCLEOTIDE SEQUENCE [LARGE SCALE GENOMIC DNA]</scope>
    <source>
        <strain evidence="10 11">DSM 24574</strain>
    </source>
</reference>
<dbReference type="InterPro" id="IPR006638">
    <property type="entry name" value="Elp3/MiaA/NifB-like_rSAM"/>
</dbReference>
<dbReference type="SFLD" id="SFLDS00029">
    <property type="entry name" value="Radical_SAM"/>
    <property type="match status" value="1"/>
</dbReference>
<feature type="domain" description="Radical SAM core" evidence="9">
    <location>
        <begin position="193"/>
        <end position="415"/>
    </location>
</feature>
<dbReference type="InterPro" id="IPR058240">
    <property type="entry name" value="rSAM_sf"/>
</dbReference>
<keyword evidence="3" id="KW-0808">Transferase</keyword>
<evidence type="ECO:0000313" key="10">
    <source>
        <dbReference type="EMBL" id="SHG90852.1"/>
    </source>
</evidence>